<dbReference type="Pfam" id="PF15979">
    <property type="entry name" value="Glyco_hydro_115"/>
    <property type="match status" value="1"/>
</dbReference>
<accession>A0A840YT76</accession>
<dbReference type="Gene3D" id="2.60.120.1620">
    <property type="match status" value="1"/>
</dbReference>
<feature type="chain" id="PRO_5032984845" description="Gylcosyl hydrolase 115 C-terminal domain-containing protein" evidence="2">
    <location>
        <begin position="32"/>
        <end position="887"/>
    </location>
</feature>
<dbReference type="Gene3D" id="3.30.379.10">
    <property type="entry name" value="Chitobiase/beta-hexosaminidase domain 2-like"/>
    <property type="match status" value="1"/>
</dbReference>
<dbReference type="Gene3D" id="1.20.58.2150">
    <property type="match status" value="1"/>
</dbReference>
<dbReference type="AlphaFoldDB" id="A0A840YT76"/>
<evidence type="ECO:0000313" key="4">
    <source>
        <dbReference type="EMBL" id="MBB5712852.1"/>
    </source>
</evidence>
<dbReference type="GO" id="GO:0005975">
    <property type="term" value="P:carbohydrate metabolic process"/>
    <property type="evidence" value="ECO:0007669"/>
    <property type="project" value="UniProtKB-ARBA"/>
</dbReference>
<dbReference type="InterPro" id="IPR041437">
    <property type="entry name" value="GH115_C"/>
</dbReference>
<evidence type="ECO:0000313" key="5">
    <source>
        <dbReference type="Proteomes" id="UP000527143"/>
    </source>
</evidence>
<keyword evidence="5" id="KW-1185">Reference proteome</keyword>
<feature type="signal peptide" evidence="2">
    <location>
        <begin position="1"/>
        <end position="31"/>
    </location>
</feature>
<dbReference type="InterPro" id="IPR031924">
    <property type="entry name" value="GH115"/>
</dbReference>
<dbReference type="PANTHER" id="PTHR37842:SF2">
    <property type="entry name" value="GYLCOSYL HYDROLASE 115 C-TERMINAL DOMAIN-CONTAINING PROTEIN"/>
    <property type="match status" value="1"/>
</dbReference>
<dbReference type="Pfam" id="PF17829">
    <property type="entry name" value="GH115_C"/>
    <property type="match status" value="1"/>
</dbReference>
<feature type="domain" description="Gylcosyl hydrolase 115 C-terminal" evidence="3">
    <location>
        <begin position="706"/>
        <end position="873"/>
    </location>
</feature>
<protein>
    <recommendedName>
        <fullName evidence="3">Gylcosyl hydrolase 115 C-terminal domain-containing protein</fullName>
    </recommendedName>
</protein>
<evidence type="ECO:0000259" key="3">
    <source>
        <dbReference type="Pfam" id="PF17829"/>
    </source>
</evidence>
<dbReference type="EMBL" id="JACIJF010000028">
    <property type="protein sequence ID" value="MBB5712852.1"/>
    <property type="molecule type" value="Genomic_DNA"/>
</dbReference>
<gene>
    <name evidence="4" type="ORF">FHT02_004113</name>
</gene>
<dbReference type="PROSITE" id="PS51318">
    <property type="entry name" value="TAT"/>
    <property type="match status" value="1"/>
</dbReference>
<name>A0A840YT76_9SPHN</name>
<sequence>MIMQSSRRTLLTTATLAGVAASTPVPTAAEAAPLRKGRQGRTFGIVANGRPAGVLIDAGADSAVRHAASSFAADLERVSGQAAARPTSPEEASGPLVIIGVLGGSAIIDRLVADGRLDASDLKGDWEAYRQVVVDRPMPGVPRALVIVGSDRRGAVFGTYDISERIGVSPWHWFADVPVARRRSVFLPAEPRRDQPKVRYRGFFINDEAPAFSNWVIEKFGGANSKMYAHVFELLLRMKGNYLWPAMWAPRAFNDDDPQNKVLADAMGVVMGTSHHEPLTRAQDEWHRNTAGGVTGGKWDYRTNPDNLRRFWRGGVERMMSKGDGRGYETLLTVGMRGDGDEAMAEGTATELLETIVADQRRIIAQVTGRPAEQTPQMWALYKEVQDYYDHGMKVPDDVTLLFSDDNWGQIRRLPPAGAPPRKGGYGVYYHFDYVGAPRNYKWINTNQIGKVWQQMDLAYQRGARNIWIVNVGDIKPLEFPLSFFMRQAWDPEAMTPAALAAYPEDWATGVFGPEHAKRIGEMLTTYSRYAARRKPELIDQDSFSLGASAGHGPLDGGEFGAMVAEWDALEARMADVRGRLRPEQRDAYYQLVEHPISALANLYRLYYAAAWNKRLASSNDPRANAFADQVESTFRRDQELTDRYHSIRGGKWKGMMAQVHMNYVIWNDPVRQSMPSITRVGGDVPEEERNRAARFVPRAASPASVIAFEATAFSRKHDAKGLAWTAIPNLGRTRGALVALPQGRGPTTVADQVSVGYDVLVHEPGAARLALYLAPTLDTVGKGGVRIGVSVDNSAVQILASNLEATGGAQDTPGKVQWADAVRNNAVVVSASLGELTRGRHIIKIWRLDDNAVPQKLVVSTAIVPESYLGPEPAENGSKWSRRRGS</sequence>
<evidence type="ECO:0000256" key="2">
    <source>
        <dbReference type="SAM" id="SignalP"/>
    </source>
</evidence>
<dbReference type="GO" id="GO:0016787">
    <property type="term" value="F:hydrolase activity"/>
    <property type="evidence" value="ECO:0007669"/>
    <property type="project" value="UniProtKB-KW"/>
</dbReference>
<dbReference type="InterPro" id="IPR006311">
    <property type="entry name" value="TAT_signal"/>
</dbReference>
<proteinExistence type="predicted"/>
<dbReference type="InterPro" id="IPR029018">
    <property type="entry name" value="Hex-like_dom2"/>
</dbReference>
<keyword evidence="2" id="KW-0732">Signal</keyword>
<comment type="caution">
    <text evidence="4">The sequence shown here is derived from an EMBL/GenBank/DDBJ whole genome shotgun (WGS) entry which is preliminary data.</text>
</comment>
<keyword evidence="1" id="KW-0378">Hydrolase</keyword>
<dbReference type="Proteomes" id="UP000527143">
    <property type="component" value="Unassembled WGS sequence"/>
</dbReference>
<reference evidence="4 5" key="1">
    <citation type="submission" date="2020-08" db="EMBL/GenBank/DDBJ databases">
        <title>Genomic Encyclopedia of Type Strains, Phase IV (KMG-IV): sequencing the most valuable type-strain genomes for metagenomic binning, comparative biology and taxonomic classification.</title>
        <authorList>
            <person name="Goeker M."/>
        </authorList>
    </citation>
    <scope>NUCLEOTIDE SEQUENCE [LARGE SCALE GENOMIC DNA]</scope>
    <source>
        <strain evidence="4 5">DSM 26736</strain>
    </source>
</reference>
<organism evidence="4 5">
    <name type="scientific">Sphingomonas xinjiangensis</name>
    <dbReference type="NCBI Taxonomy" id="643568"/>
    <lineage>
        <taxon>Bacteria</taxon>
        <taxon>Pseudomonadati</taxon>
        <taxon>Pseudomonadota</taxon>
        <taxon>Alphaproteobacteria</taxon>
        <taxon>Sphingomonadales</taxon>
        <taxon>Sphingomonadaceae</taxon>
        <taxon>Sphingomonas</taxon>
    </lineage>
</organism>
<dbReference type="Gene3D" id="3.20.20.520">
    <property type="entry name" value="Glycosyl hydrolase family 115"/>
    <property type="match status" value="1"/>
</dbReference>
<dbReference type="InterPro" id="IPR042301">
    <property type="entry name" value="GH115_sf"/>
</dbReference>
<dbReference type="PANTHER" id="PTHR37842">
    <property type="match status" value="1"/>
</dbReference>
<evidence type="ECO:0000256" key="1">
    <source>
        <dbReference type="ARBA" id="ARBA00022801"/>
    </source>
</evidence>